<dbReference type="EMBL" id="CP030840">
    <property type="protein sequence ID" value="AXC13484.1"/>
    <property type="molecule type" value="Genomic_DNA"/>
</dbReference>
<dbReference type="InterPro" id="IPR036388">
    <property type="entry name" value="WH-like_DNA-bd_sf"/>
</dbReference>
<feature type="domain" description="HTH lysR-type" evidence="6">
    <location>
        <begin position="1"/>
        <end position="58"/>
    </location>
</feature>
<sequence length="302" mass="33039">MELRHLRYFKAVAENGGFARAARLLNVSQSAISEQIGDLEFELGVTLFDRTNRRVRLTEHGEQFLEDALSVLASAEKAVANIKKALRGEIGTLTVGFFVGGTGTFFPAIIKEFRNRFPDVQVSLAEMAPGMQHRALQSGAIDIGFTRPVQPSDATTLRSEYFLTEPMYAVLLKNHPLAKKRTLLIRELADERFVLNERKYSPAAFDKVITLCGEAGFSPRIGATATVGSGVIALVEAGEGVAVLPQGSKVLISDELVFIPLGDRTAYIDLVIAWAPEHESPILQAFLELARKRRKASAIASL</sequence>
<reference evidence="7 8" key="1">
    <citation type="journal article" date="2018" name="Front. Microbiol.">
        <title>Hydrolytic Capabilities as a Key to Environmental Success: Chitinolytic and Cellulolytic Acidobacteria From Acidic Sub-arctic Soils and Boreal Peatlands.</title>
        <authorList>
            <person name="Belova S.E."/>
            <person name="Ravin N.V."/>
            <person name="Pankratov T.A."/>
            <person name="Rakitin A.L."/>
            <person name="Ivanova A.A."/>
            <person name="Beletsky A.V."/>
            <person name="Mardanov A.V."/>
            <person name="Sinninghe Damste J.S."/>
            <person name="Dedysh S.N."/>
        </authorList>
    </citation>
    <scope>NUCLEOTIDE SEQUENCE [LARGE SCALE GENOMIC DNA]</scope>
    <source>
        <strain evidence="7 8">SBC82</strain>
    </source>
</reference>
<evidence type="ECO:0000313" key="7">
    <source>
        <dbReference type="EMBL" id="AXC13484.1"/>
    </source>
</evidence>
<dbReference type="PROSITE" id="PS50931">
    <property type="entry name" value="HTH_LYSR"/>
    <property type="match status" value="1"/>
</dbReference>
<dbReference type="InterPro" id="IPR036390">
    <property type="entry name" value="WH_DNA-bd_sf"/>
</dbReference>
<keyword evidence="8" id="KW-1185">Reference proteome</keyword>
<dbReference type="AlphaFoldDB" id="A0A2Z5G3V5"/>
<dbReference type="GO" id="GO:0032993">
    <property type="term" value="C:protein-DNA complex"/>
    <property type="evidence" value="ECO:0007669"/>
    <property type="project" value="TreeGrafter"/>
</dbReference>
<accession>A0A2Z5G3V5</accession>
<dbReference type="Gene3D" id="1.10.10.10">
    <property type="entry name" value="Winged helix-like DNA-binding domain superfamily/Winged helix DNA-binding domain"/>
    <property type="match status" value="1"/>
</dbReference>
<dbReference type="Gene3D" id="3.40.190.10">
    <property type="entry name" value="Periplasmic binding protein-like II"/>
    <property type="match status" value="2"/>
</dbReference>
<gene>
    <name evidence="7" type="ORF">ACPOL_4207</name>
</gene>
<organism evidence="7 8">
    <name type="scientific">Acidisarcina polymorpha</name>
    <dbReference type="NCBI Taxonomy" id="2211140"/>
    <lineage>
        <taxon>Bacteria</taxon>
        <taxon>Pseudomonadati</taxon>
        <taxon>Acidobacteriota</taxon>
        <taxon>Terriglobia</taxon>
        <taxon>Terriglobales</taxon>
        <taxon>Acidobacteriaceae</taxon>
        <taxon>Acidisarcina</taxon>
    </lineage>
</organism>
<dbReference type="KEGG" id="abas:ACPOL_4207"/>
<dbReference type="PANTHER" id="PTHR30346">
    <property type="entry name" value="TRANSCRIPTIONAL DUAL REGULATOR HCAR-RELATED"/>
    <property type="match status" value="1"/>
</dbReference>
<evidence type="ECO:0000256" key="5">
    <source>
        <dbReference type="SAM" id="Phobius"/>
    </source>
</evidence>
<dbReference type="Pfam" id="PF03466">
    <property type="entry name" value="LysR_substrate"/>
    <property type="match status" value="1"/>
</dbReference>
<keyword evidence="5" id="KW-1133">Transmembrane helix</keyword>
<keyword evidence="5" id="KW-0812">Transmembrane</keyword>
<dbReference type="SUPFAM" id="SSF46785">
    <property type="entry name" value="Winged helix' DNA-binding domain"/>
    <property type="match status" value="1"/>
</dbReference>
<dbReference type="InterPro" id="IPR000847">
    <property type="entry name" value="LysR_HTH_N"/>
</dbReference>
<name>A0A2Z5G3V5_9BACT</name>
<dbReference type="GO" id="GO:0003677">
    <property type="term" value="F:DNA binding"/>
    <property type="evidence" value="ECO:0007669"/>
    <property type="project" value="UniProtKB-KW"/>
</dbReference>
<keyword evidence="2" id="KW-0805">Transcription regulation</keyword>
<keyword evidence="5" id="KW-0472">Membrane</keyword>
<dbReference type="SUPFAM" id="SSF53850">
    <property type="entry name" value="Periplasmic binding protein-like II"/>
    <property type="match status" value="1"/>
</dbReference>
<evidence type="ECO:0000256" key="2">
    <source>
        <dbReference type="ARBA" id="ARBA00023015"/>
    </source>
</evidence>
<dbReference type="CDD" id="cd08414">
    <property type="entry name" value="PBP2_LTTR_aromatics_like"/>
    <property type="match status" value="1"/>
</dbReference>
<keyword evidence="4" id="KW-0804">Transcription</keyword>
<dbReference type="InterPro" id="IPR005119">
    <property type="entry name" value="LysR_subst-bd"/>
</dbReference>
<comment type="similarity">
    <text evidence="1">Belongs to the LysR transcriptional regulatory family.</text>
</comment>
<evidence type="ECO:0000313" key="8">
    <source>
        <dbReference type="Proteomes" id="UP000253606"/>
    </source>
</evidence>
<protein>
    <submittedName>
        <fullName evidence="7">LysR family transcriptional regulator YnfL</fullName>
    </submittedName>
</protein>
<dbReference type="GO" id="GO:0003700">
    <property type="term" value="F:DNA-binding transcription factor activity"/>
    <property type="evidence" value="ECO:0007669"/>
    <property type="project" value="InterPro"/>
</dbReference>
<evidence type="ECO:0000256" key="1">
    <source>
        <dbReference type="ARBA" id="ARBA00009437"/>
    </source>
</evidence>
<evidence type="ECO:0000259" key="6">
    <source>
        <dbReference type="PROSITE" id="PS50931"/>
    </source>
</evidence>
<dbReference type="OrthoDB" id="108771at2"/>
<dbReference type="FunFam" id="1.10.10.10:FF:000001">
    <property type="entry name" value="LysR family transcriptional regulator"/>
    <property type="match status" value="1"/>
</dbReference>
<evidence type="ECO:0000256" key="4">
    <source>
        <dbReference type="ARBA" id="ARBA00023163"/>
    </source>
</evidence>
<proteinExistence type="inferred from homology"/>
<feature type="transmembrane region" description="Helical" evidence="5">
    <location>
        <begin position="90"/>
        <end position="110"/>
    </location>
</feature>
<dbReference type="PANTHER" id="PTHR30346:SF0">
    <property type="entry name" value="HCA OPERON TRANSCRIPTIONAL ACTIVATOR HCAR"/>
    <property type="match status" value="1"/>
</dbReference>
<dbReference type="Pfam" id="PF00126">
    <property type="entry name" value="HTH_1"/>
    <property type="match status" value="1"/>
</dbReference>
<dbReference type="PRINTS" id="PR00039">
    <property type="entry name" value="HTHLYSR"/>
</dbReference>
<keyword evidence="3" id="KW-0238">DNA-binding</keyword>
<dbReference type="RefSeq" id="WP_114208462.1">
    <property type="nucleotide sequence ID" value="NZ_CP030840.1"/>
</dbReference>
<dbReference type="Proteomes" id="UP000253606">
    <property type="component" value="Chromosome"/>
</dbReference>
<evidence type="ECO:0000256" key="3">
    <source>
        <dbReference type="ARBA" id="ARBA00023125"/>
    </source>
</evidence>